<dbReference type="PANTHER" id="PTHR30535">
    <property type="entry name" value="VITAMIN B12-BINDING PROTEIN"/>
    <property type="match status" value="1"/>
</dbReference>
<proteinExistence type="inferred from homology"/>
<dbReference type="PANTHER" id="PTHR30535:SF4">
    <property type="entry name" value="HEMIN-BINDING PERIPLASMIC PROTEIN HMUT"/>
    <property type="match status" value="1"/>
</dbReference>
<accession>A0ABS0NH91</accession>
<evidence type="ECO:0000256" key="2">
    <source>
        <dbReference type="SAM" id="MobiDB-lite"/>
    </source>
</evidence>
<dbReference type="SUPFAM" id="SSF53807">
    <property type="entry name" value="Helical backbone' metal receptor"/>
    <property type="match status" value="1"/>
</dbReference>
<dbReference type="Proteomes" id="UP000807371">
    <property type="component" value="Unassembled WGS sequence"/>
</dbReference>
<evidence type="ECO:0000256" key="1">
    <source>
        <dbReference type="ARBA" id="ARBA00008814"/>
    </source>
</evidence>
<feature type="compositionally biased region" description="Basic residues" evidence="2">
    <location>
        <begin position="51"/>
        <end position="60"/>
    </location>
</feature>
<name>A0ABS0NH91_9ACTN</name>
<dbReference type="Pfam" id="PF01497">
    <property type="entry name" value="Peripla_BP_2"/>
    <property type="match status" value="1"/>
</dbReference>
<evidence type="ECO:0000313" key="4">
    <source>
        <dbReference type="EMBL" id="MBH5334555.1"/>
    </source>
</evidence>
<dbReference type="InterPro" id="IPR002491">
    <property type="entry name" value="ABC_transptr_periplasmic_BD"/>
</dbReference>
<dbReference type="InterPro" id="IPR050902">
    <property type="entry name" value="ABC_Transporter_SBP"/>
</dbReference>
<feature type="domain" description="Fe/B12 periplasmic-binding" evidence="3">
    <location>
        <begin position="130"/>
        <end position="388"/>
    </location>
</feature>
<feature type="region of interest" description="Disordered" evidence="2">
    <location>
        <begin position="1"/>
        <end position="63"/>
    </location>
</feature>
<evidence type="ECO:0000313" key="5">
    <source>
        <dbReference type="Proteomes" id="UP000807371"/>
    </source>
</evidence>
<comment type="similarity">
    <text evidence="1">Belongs to the bacterial solute-binding protein 8 family.</text>
</comment>
<feature type="compositionally biased region" description="Low complexity" evidence="2">
    <location>
        <begin position="30"/>
        <end position="49"/>
    </location>
</feature>
<dbReference type="Gene3D" id="3.40.50.1980">
    <property type="entry name" value="Nitrogenase molybdenum iron protein domain"/>
    <property type="match status" value="2"/>
</dbReference>
<reference evidence="4 5" key="1">
    <citation type="submission" date="2020-09" db="EMBL/GenBank/DDBJ databases">
        <title>Biosynthesis of the nuclear factor of activated T cells inhibitor NFAT-133 and its congeners in Streptomyces pactum.</title>
        <authorList>
            <person name="Zhou W."/>
            <person name="Posri P."/>
            <person name="Abugrain M.E."/>
            <person name="Weisberg A.J."/>
            <person name="Chang J.H."/>
            <person name="Mahmud T."/>
        </authorList>
    </citation>
    <scope>NUCLEOTIDE SEQUENCE [LARGE SCALE GENOMIC DNA]</scope>
    <source>
        <strain evidence="4 5">ATCC 27456</strain>
    </source>
</reference>
<protein>
    <submittedName>
        <fullName evidence="4">ABC transporter substrate-binding protein</fullName>
    </submittedName>
</protein>
<keyword evidence="5" id="KW-1185">Reference proteome</keyword>
<comment type="caution">
    <text evidence="4">The sequence shown here is derived from an EMBL/GenBank/DDBJ whole genome shotgun (WGS) entry which is preliminary data.</text>
</comment>
<organism evidence="4 5">
    <name type="scientific">Streptomyces pactum</name>
    <dbReference type="NCBI Taxonomy" id="68249"/>
    <lineage>
        <taxon>Bacteria</taxon>
        <taxon>Bacillati</taxon>
        <taxon>Actinomycetota</taxon>
        <taxon>Actinomycetes</taxon>
        <taxon>Kitasatosporales</taxon>
        <taxon>Streptomycetaceae</taxon>
        <taxon>Streptomyces</taxon>
    </lineage>
</organism>
<feature type="compositionally biased region" description="Basic and acidic residues" evidence="2">
    <location>
        <begin position="83"/>
        <end position="101"/>
    </location>
</feature>
<feature type="region of interest" description="Disordered" evidence="2">
    <location>
        <begin position="79"/>
        <end position="110"/>
    </location>
</feature>
<evidence type="ECO:0000259" key="3">
    <source>
        <dbReference type="PROSITE" id="PS50983"/>
    </source>
</evidence>
<gene>
    <name evidence="4" type="ORF">IHE55_06965</name>
</gene>
<dbReference type="PROSITE" id="PS50983">
    <property type="entry name" value="FE_B12_PBP"/>
    <property type="match status" value="1"/>
</dbReference>
<dbReference type="EMBL" id="JACYXC010000001">
    <property type="protein sequence ID" value="MBH5334555.1"/>
    <property type="molecule type" value="Genomic_DNA"/>
</dbReference>
<sequence length="395" mass="40299">MRTGGPGTGANAPTARPYGPVDGGDRVTRPTEATAPTAARTVVAGPDPAGVRRRPRRRAARPPAALMTALAVLLTAAGCGDGAGRDQDTERRAARTPDRVEPLTGTPAPKLPATVRSADGRTVTVTSADRVVPLTGALSEVVFTLGLGGRVVGRDTTATFEQARALPLVTRAHDVSAESVLSLRPTLVLAESVNGPREAIAQIRDAGVPLVVLDPVKNLSDVGPRIETVAAALGVEGAGDRLADRTRQRLAKVRAAIPRHAGRPRVAFLYLRGSASVYLLGGADSGATSLLEAAGAVDAGADSGLEKDFTPLTSEALAAAAPDAILVMAKGLDSVGGVDGLLKVPGVAQTPAGMDRRVVTVDDGVLLNYGPRTDQVLATVVEQLYGTSGTARDAA</sequence>